<evidence type="ECO:0000256" key="1">
    <source>
        <dbReference type="SAM" id="MobiDB-lite"/>
    </source>
</evidence>
<feature type="compositionally biased region" description="Acidic residues" evidence="1">
    <location>
        <begin position="89"/>
        <end position="105"/>
    </location>
</feature>
<name>A0A183GVD8_HELPZ</name>
<accession>A0A183GVD8</accession>
<evidence type="ECO:0000313" key="3">
    <source>
        <dbReference type="Proteomes" id="UP000050761"/>
    </source>
</evidence>
<dbReference type="AlphaFoldDB" id="A0A183GVD8"/>
<proteinExistence type="predicted"/>
<feature type="compositionally biased region" description="Low complexity" evidence="1">
    <location>
        <begin position="7"/>
        <end position="22"/>
    </location>
</feature>
<dbReference type="EMBL" id="UZAH01040529">
    <property type="protein sequence ID" value="VDP58756.1"/>
    <property type="molecule type" value="Genomic_DNA"/>
</dbReference>
<reference evidence="4" key="2">
    <citation type="submission" date="2019-09" db="UniProtKB">
        <authorList>
            <consortium name="WormBaseParasite"/>
        </authorList>
    </citation>
    <scope>IDENTIFICATION</scope>
</reference>
<reference evidence="2 3" key="1">
    <citation type="submission" date="2018-11" db="EMBL/GenBank/DDBJ databases">
        <authorList>
            <consortium name="Pathogen Informatics"/>
        </authorList>
    </citation>
    <scope>NUCLEOTIDE SEQUENCE [LARGE SCALE GENOMIC DNA]</scope>
</reference>
<gene>
    <name evidence="2" type="ORF">HPBE_LOCUS26657</name>
</gene>
<accession>A0A3P8IV35</accession>
<sequence length="280" mass="32020">MSDKLEAIANGSSSAQSSAKSSTARDDIVKVLTERIEVLERTASQKADEQNESSALKTIVETVAPKAAEQPPEKDDEYMQRLLDEVRDEGDLMETADEVSDEDEPSEKRARPSTLTKRFDKKVLFWQINSIKAKIKIMEMTLKNFPYRKLGETGKGVEPWHVCPFCGMCGHHTPDSCSVIATSEQRNEVVTHSERCRYCLERMCQQPCVLRTRRCTYCARIRGTVFEDAVPKDEGHNLALCPVPESKRRMKRRMERQKKLLIEKEHQLLLVKAECRKSDK</sequence>
<feature type="region of interest" description="Disordered" evidence="1">
    <location>
        <begin position="40"/>
        <end position="77"/>
    </location>
</feature>
<feature type="region of interest" description="Disordered" evidence="1">
    <location>
        <begin position="1"/>
        <end position="26"/>
    </location>
</feature>
<keyword evidence="3" id="KW-1185">Reference proteome</keyword>
<evidence type="ECO:0000313" key="2">
    <source>
        <dbReference type="EMBL" id="VDP58756.1"/>
    </source>
</evidence>
<dbReference type="WBParaSite" id="HPBE_0002665801-mRNA-1">
    <property type="protein sequence ID" value="HPBE_0002665801-mRNA-1"/>
    <property type="gene ID" value="HPBE_0002665801"/>
</dbReference>
<evidence type="ECO:0000313" key="4">
    <source>
        <dbReference type="WBParaSite" id="HPBE_0002665801-mRNA-1"/>
    </source>
</evidence>
<protein>
    <submittedName>
        <fullName evidence="4">CCHC-type domain-containing protein</fullName>
    </submittedName>
</protein>
<organism evidence="3 4">
    <name type="scientific">Heligmosomoides polygyrus</name>
    <name type="common">Parasitic roundworm</name>
    <dbReference type="NCBI Taxonomy" id="6339"/>
    <lineage>
        <taxon>Eukaryota</taxon>
        <taxon>Metazoa</taxon>
        <taxon>Ecdysozoa</taxon>
        <taxon>Nematoda</taxon>
        <taxon>Chromadorea</taxon>
        <taxon>Rhabditida</taxon>
        <taxon>Rhabditina</taxon>
        <taxon>Rhabditomorpha</taxon>
        <taxon>Strongyloidea</taxon>
        <taxon>Heligmosomidae</taxon>
        <taxon>Heligmosomoides</taxon>
    </lineage>
</organism>
<feature type="region of interest" description="Disordered" evidence="1">
    <location>
        <begin position="89"/>
        <end position="113"/>
    </location>
</feature>
<dbReference type="Proteomes" id="UP000050761">
    <property type="component" value="Unassembled WGS sequence"/>
</dbReference>